<dbReference type="GO" id="GO:0000226">
    <property type="term" value="P:microtubule cytoskeleton organization"/>
    <property type="evidence" value="ECO:0007669"/>
    <property type="project" value="TreeGrafter"/>
</dbReference>
<dbReference type="PROSITE" id="PS51221">
    <property type="entry name" value="TTL"/>
    <property type="match status" value="1"/>
</dbReference>
<dbReference type="PANTHER" id="PTHR12241">
    <property type="entry name" value="TUBULIN POLYGLUTAMYLASE"/>
    <property type="match status" value="1"/>
</dbReference>
<gene>
    <name evidence="5" type="ORF">CPEL01642_LOCUS11949</name>
</gene>
<proteinExistence type="predicted"/>
<evidence type="ECO:0000256" key="4">
    <source>
        <dbReference type="SAM" id="MobiDB-lite"/>
    </source>
</evidence>
<keyword evidence="2" id="KW-0547">Nucleotide-binding</keyword>
<dbReference type="GO" id="GO:0015631">
    <property type="term" value="F:tubulin binding"/>
    <property type="evidence" value="ECO:0007669"/>
    <property type="project" value="TreeGrafter"/>
</dbReference>
<organism evidence="5">
    <name type="scientific">Coccolithus braarudii</name>
    <dbReference type="NCBI Taxonomy" id="221442"/>
    <lineage>
        <taxon>Eukaryota</taxon>
        <taxon>Haptista</taxon>
        <taxon>Haptophyta</taxon>
        <taxon>Prymnesiophyceae</taxon>
        <taxon>Coccolithales</taxon>
        <taxon>Coccolithaceae</taxon>
        <taxon>Coccolithus</taxon>
    </lineage>
</organism>
<dbReference type="Pfam" id="PF03133">
    <property type="entry name" value="TTL"/>
    <property type="match status" value="1"/>
</dbReference>
<dbReference type="GO" id="GO:0036064">
    <property type="term" value="C:ciliary basal body"/>
    <property type="evidence" value="ECO:0007669"/>
    <property type="project" value="TreeGrafter"/>
</dbReference>
<reference evidence="5" key="1">
    <citation type="submission" date="2021-01" db="EMBL/GenBank/DDBJ databases">
        <authorList>
            <person name="Corre E."/>
            <person name="Pelletier E."/>
            <person name="Niang G."/>
            <person name="Scheremetjew M."/>
            <person name="Finn R."/>
            <person name="Kale V."/>
            <person name="Holt S."/>
            <person name="Cochrane G."/>
            <person name="Meng A."/>
            <person name="Brown T."/>
            <person name="Cohen L."/>
        </authorList>
    </citation>
    <scope>NUCLEOTIDE SEQUENCE</scope>
    <source>
        <strain evidence="5">PLY182g</strain>
    </source>
</reference>
<evidence type="ECO:0008006" key="6">
    <source>
        <dbReference type="Google" id="ProtNLM"/>
    </source>
</evidence>
<name>A0A7S0LEB2_9EUKA</name>
<protein>
    <recommendedName>
        <fullName evidence="6">Tubulin--tyrosine ligase-like protein 9</fullName>
    </recommendedName>
</protein>
<evidence type="ECO:0000313" key="5">
    <source>
        <dbReference type="EMBL" id="CAD8608571.1"/>
    </source>
</evidence>
<sequence>MGAKSMAAYGYAADGGPMQQNGGAVSLHGSHMARVLVGGTQSSLQRAGHPPLTANQPWHNTSPPSLHIMATPPLASPSASSAVVSNQRFPPQNRSKLPQFSVDRALHTASLSPPRMIDTQAPNVWARDMWARHQAGAQTWAQVEHDVERDVADEGVEAHDELEMLKDLAERKQQDLQERQALEDEDAVEDDAEVEDEHEDEENDVDEDKHEPSDGKQEADDGADENKGTQITVQAVGGGGDSIYKNDQSNKVIAVTNPEARTSRLTANARSPPASMVDFRHALREGAKARAPAPRVNNALSAAGSPAIRVVPQRPVRGIKYDGAGLVAGVRPRRALKVASTSMLSPPSKAIHGCTRGNEGSEEALKSCVSAALKEQRAAAQKRASLYIDYLRIWHEEAVEEAYDMTAAAQHRMEHGASALQSKLNATFRSLPHHLPGAPCRYFRIGSRSDMRLSIKPAFKQLGLCESKVLGKRSLERGKWTISWDKLWHRPKLFLLDSIKNGSIVNSIPGMYMALGQHTSLARLQVHCFERFGFDPLSPLPEETRDCRFTMRGFTVNNPCTGSPCVSAPFQRFHDYNVASKATWNGLGHRIWILKPQGGFNQVGIHMFNYFYESDGASLGSTREWLQRHVPRGEWILQEYEMRPLLYQGRKFDVRAWGIITSLEPLRIFMLDHFAPKVSQFKYTPDAEYTKEQCIHVQLPGTDDCFRRGEVLHPYPSDTREDYFLKFLGGERSVCNTECWQEVRRSMEWRMTEMVLLARELVFHLDQQIRERGKRYKRFMVLQPDFVFDQKGNAYMVECNTNGYMIGDLHKDFFSLQLETEALLELVGANGYPRQNEYAASLNAHLDQFCSQGGSAPKKPKCPPHAKLEIAEMVHETHHASAGWYKIYPKHVESPGFMTHLRSRRQWVLLLTEMDRLNLKWIQFKRLMLKGR</sequence>
<dbReference type="GO" id="GO:0070740">
    <property type="term" value="F:tubulin-glutamic acid ligase activity"/>
    <property type="evidence" value="ECO:0007669"/>
    <property type="project" value="TreeGrafter"/>
</dbReference>
<evidence type="ECO:0000256" key="1">
    <source>
        <dbReference type="ARBA" id="ARBA00022598"/>
    </source>
</evidence>
<feature type="compositionally biased region" description="Acidic residues" evidence="4">
    <location>
        <begin position="183"/>
        <end position="206"/>
    </location>
</feature>
<dbReference type="InterPro" id="IPR004344">
    <property type="entry name" value="TTL/TTLL_fam"/>
</dbReference>
<feature type="region of interest" description="Disordered" evidence="4">
    <location>
        <begin position="175"/>
        <end position="228"/>
    </location>
</feature>
<keyword evidence="3" id="KW-0067">ATP-binding</keyword>
<keyword evidence="1" id="KW-0436">Ligase</keyword>
<dbReference type="EMBL" id="HBEY01025137">
    <property type="protein sequence ID" value="CAD8608571.1"/>
    <property type="molecule type" value="Transcribed_RNA"/>
</dbReference>
<feature type="compositionally biased region" description="Basic and acidic residues" evidence="4">
    <location>
        <begin position="207"/>
        <end position="227"/>
    </location>
</feature>
<dbReference type="AlphaFoldDB" id="A0A7S0LEB2"/>
<evidence type="ECO:0000256" key="2">
    <source>
        <dbReference type="ARBA" id="ARBA00022741"/>
    </source>
</evidence>
<dbReference type="Gene3D" id="3.30.470.20">
    <property type="entry name" value="ATP-grasp fold, B domain"/>
    <property type="match status" value="1"/>
</dbReference>
<dbReference type="GO" id="GO:0005524">
    <property type="term" value="F:ATP binding"/>
    <property type="evidence" value="ECO:0007669"/>
    <property type="project" value="UniProtKB-KW"/>
</dbReference>
<evidence type="ECO:0000256" key="3">
    <source>
        <dbReference type="ARBA" id="ARBA00022840"/>
    </source>
</evidence>
<accession>A0A7S0LEB2</accession>